<dbReference type="RefSeq" id="WP_169247260.1">
    <property type="nucleotide sequence ID" value="NZ_SPMZ01000005.1"/>
</dbReference>
<evidence type="ECO:0000313" key="1">
    <source>
        <dbReference type="EMBL" id="NMQ18004.1"/>
    </source>
</evidence>
<proteinExistence type="predicted"/>
<evidence type="ECO:0000313" key="2">
    <source>
        <dbReference type="Proteomes" id="UP000760480"/>
    </source>
</evidence>
<reference evidence="1 2" key="1">
    <citation type="submission" date="2019-03" db="EMBL/GenBank/DDBJ databases">
        <title>Metabolic reconstructions from genomes of highly enriched 'Candidatus Accumulibacter' and 'Candidatus Competibacter' bioreactor populations.</title>
        <authorList>
            <person name="Annavajhala M.K."/>
            <person name="Welles L."/>
            <person name="Abbas B."/>
            <person name="Sorokin D."/>
            <person name="Park H."/>
            <person name="Van Loosdrecht M."/>
            <person name="Chandran K."/>
        </authorList>
    </citation>
    <scope>NUCLEOTIDE SEQUENCE [LARGE SCALE GENOMIC DNA]</scope>
    <source>
        <strain evidence="1 2">SBR_G</strain>
    </source>
</reference>
<sequence>MARRRRDTPRLKILMAQESARIMVEEGVQDFRSAKRKAAIRLAVTDKAALPDNAEIEQALLDYQRLFHADRQALRLRGLRETAVEIMLFLARFRPRLVGPVLSGAAGPHADIGLHLFADTPMDVLLFLMEHRIPFDTTERRLKLGNGDPICLPAFRFDADGNRIDLTVFAPLAEREAPRSPIDGRPMRRASLAEVQALLAEDRQGTPLAAPER</sequence>
<gene>
    <name evidence="1" type="ORF">E4P82_01595</name>
</gene>
<keyword evidence="2" id="KW-1185">Reference proteome</keyword>
<dbReference type="Proteomes" id="UP000760480">
    <property type="component" value="Unassembled WGS sequence"/>
</dbReference>
<protein>
    <recommendedName>
        <fullName evidence="3">Nucleotidyltransferase</fullName>
    </recommendedName>
</protein>
<evidence type="ECO:0008006" key="3">
    <source>
        <dbReference type="Google" id="ProtNLM"/>
    </source>
</evidence>
<name>A0ABX1THH4_9GAMM</name>
<organism evidence="1 2">
    <name type="scientific">Candidatus Competibacter phosphatis</name>
    <dbReference type="NCBI Taxonomy" id="221280"/>
    <lineage>
        <taxon>Bacteria</taxon>
        <taxon>Pseudomonadati</taxon>
        <taxon>Pseudomonadota</taxon>
        <taxon>Gammaproteobacteria</taxon>
        <taxon>Candidatus Competibacteraceae</taxon>
        <taxon>Candidatus Competibacter</taxon>
    </lineage>
</organism>
<comment type="caution">
    <text evidence="1">The sequence shown here is derived from an EMBL/GenBank/DDBJ whole genome shotgun (WGS) entry which is preliminary data.</text>
</comment>
<accession>A0ABX1THH4</accession>
<dbReference type="EMBL" id="SPMZ01000005">
    <property type="protein sequence ID" value="NMQ18004.1"/>
    <property type="molecule type" value="Genomic_DNA"/>
</dbReference>